<feature type="compositionally biased region" description="Basic and acidic residues" evidence="3">
    <location>
        <begin position="318"/>
        <end position="330"/>
    </location>
</feature>
<dbReference type="EMBL" id="LNIX01000011">
    <property type="protein sequence ID" value="OXA48965.1"/>
    <property type="molecule type" value="Genomic_DNA"/>
</dbReference>
<evidence type="ECO:0000256" key="1">
    <source>
        <dbReference type="ARBA" id="ARBA00022443"/>
    </source>
</evidence>
<feature type="domain" description="SH3" evidence="4">
    <location>
        <begin position="6"/>
        <end position="69"/>
    </location>
</feature>
<feature type="domain" description="WH2" evidence="5">
    <location>
        <begin position="530"/>
        <end position="547"/>
    </location>
</feature>
<comment type="caution">
    <text evidence="6">The sequence shown here is derived from an EMBL/GenBank/DDBJ whole genome shotgun (WGS) entry which is preliminary data.</text>
</comment>
<dbReference type="GO" id="GO:0003779">
    <property type="term" value="F:actin binding"/>
    <property type="evidence" value="ECO:0007669"/>
    <property type="project" value="InterPro"/>
</dbReference>
<organism evidence="6 7">
    <name type="scientific">Folsomia candida</name>
    <name type="common">Springtail</name>
    <dbReference type="NCBI Taxonomy" id="158441"/>
    <lineage>
        <taxon>Eukaryota</taxon>
        <taxon>Metazoa</taxon>
        <taxon>Ecdysozoa</taxon>
        <taxon>Arthropoda</taxon>
        <taxon>Hexapoda</taxon>
        <taxon>Collembola</taxon>
        <taxon>Entomobryomorpha</taxon>
        <taxon>Isotomoidea</taxon>
        <taxon>Isotomidae</taxon>
        <taxon>Proisotominae</taxon>
        <taxon>Folsomia</taxon>
    </lineage>
</organism>
<gene>
    <name evidence="6" type="ORF">Fcan01_16692</name>
</gene>
<keyword evidence="1 2" id="KW-0728">SH3 domain</keyword>
<feature type="compositionally biased region" description="Acidic residues" evidence="3">
    <location>
        <begin position="587"/>
        <end position="605"/>
    </location>
</feature>
<keyword evidence="7" id="KW-1185">Reference proteome</keyword>
<dbReference type="InterPro" id="IPR001452">
    <property type="entry name" value="SH3_domain"/>
</dbReference>
<evidence type="ECO:0008006" key="8">
    <source>
        <dbReference type="Google" id="ProtNLM"/>
    </source>
</evidence>
<sequence>MTSDSVGRNFAKCISSHRQKTDCGELTLLENDVVELLPTCFGKERGFCLVRFESKEGLFPIDKLDPIIQPKDDEVDEPYPTLLDPIIIPSEIPIPLPAPPATPIPLNLAVLVPPTDLQFPITPLIKSSTILNLPMTDQSLEHQTTLAQTKVDNLQSPAEILSRLVALGAKPVSPIFKQELEGCIKPKHTPEEAKSENKIQTSDVSMPMPPPPPPLPPIIPIESCPAVGDISKQCNTEADEGYEGEESNGTIIKKSSFLAELQRKITDKSMNHDIEQKIISSSLKEKNPLLLDSELQQSLEKQKAKEDSSHAAVDIDAKLKASKPHDDDKQIPNFGIHNLRKTANNKNPTPKNGDAENATQKTTTILRASAKPIIPYRKDMDNIDKDLKAKLLKRRDSMSLHEISTARVPLHDKTNSIVEQKPPTLYEDNKIHIENIICNTEKATSTNFVEVYQTCTLIDEPCKAQGANEKLKIPVKLTEEATSSTVLQDFAPTPPPLPDNACQSTKMSPTRPKPLAPAALSSSRNSDGDARSDLMAQIRGKVVLRSISEEERNSGFRGDTTVEQKFKKCDLLNNALASMRYKIADSESSDENEEDDEVQEEADWN</sequence>
<feature type="region of interest" description="Disordered" evidence="3">
    <location>
        <begin position="484"/>
        <end position="532"/>
    </location>
</feature>
<reference evidence="6 7" key="1">
    <citation type="submission" date="2015-12" db="EMBL/GenBank/DDBJ databases">
        <title>The genome of Folsomia candida.</title>
        <authorList>
            <person name="Faddeeva A."/>
            <person name="Derks M.F."/>
            <person name="Anvar Y."/>
            <person name="Smit S."/>
            <person name="Van Straalen N."/>
            <person name="Roelofs D."/>
        </authorList>
    </citation>
    <scope>NUCLEOTIDE SEQUENCE [LARGE SCALE GENOMIC DNA]</scope>
    <source>
        <strain evidence="6 7">VU population</strain>
        <tissue evidence="6">Whole body</tissue>
    </source>
</reference>
<evidence type="ECO:0000313" key="7">
    <source>
        <dbReference type="Proteomes" id="UP000198287"/>
    </source>
</evidence>
<feature type="compositionally biased region" description="Basic and acidic residues" evidence="3">
    <location>
        <begin position="188"/>
        <end position="197"/>
    </location>
</feature>
<feature type="region of interest" description="Disordered" evidence="3">
    <location>
        <begin position="318"/>
        <end position="359"/>
    </location>
</feature>
<feature type="region of interest" description="Disordered" evidence="3">
    <location>
        <begin position="188"/>
        <end position="207"/>
    </location>
</feature>
<dbReference type="AlphaFoldDB" id="A0A226DTZ0"/>
<dbReference type="InterPro" id="IPR036028">
    <property type="entry name" value="SH3-like_dom_sf"/>
</dbReference>
<dbReference type="PROSITE" id="PS50002">
    <property type="entry name" value="SH3"/>
    <property type="match status" value="1"/>
</dbReference>
<evidence type="ECO:0000256" key="3">
    <source>
        <dbReference type="SAM" id="MobiDB-lite"/>
    </source>
</evidence>
<proteinExistence type="predicted"/>
<accession>A0A226DTZ0</accession>
<dbReference type="Proteomes" id="UP000198287">
    <property type="component" value="Unassembled WGS sequence"/>
</dbReference>
<feature type="region of interest" description="Disordered" evidence="3">
    <location>
        <begin position="582"/>
        <end position="605"/>
    </location>
</feature>
<dbReference type="PROSITE" id="PS51082">
    <property type="entry name" value="WH2"/>
    <property type="match status" value="1"/>
</dbReference>
<evidence type="ECO:0000313" key="6">
    <source>
        <dbReference type="EMBL" id="OXA48965.1"/>
    </source>
</evidence>
<evidence type="ECO:0000259" key="4">
    <source>
        <dbReference type="PROSITE" id="PS50002"/>
    </source>
</evidence>
<name>A0A226DTZ0_FOLCA</name>
<feature type="compositionally biased region" description="Low complexity" evidence="3">
    <location>
        <begin position="341"/>
        <end position="352"/>
    </location>
</feature>
<protein>
    <recommendedName>
        <fullName evidence="8">SH3 domain-containing protein</fullName>
    </recommendedName>
</protein>
<dbReference type="SUPFAM" id="SSF50044">
    <property type="entry name" value="SH3-domain"/>
    <property type="match status" value="1"/>
</dbReference>
<evidence type="ECO:0000256" key="2">
    <source>
        <dbReference type="PROSITE-ProRule" id="PRU00192"/>
    </source>
</evidence>
<evidence type="ECO:0000259" key="5">
    <source>
        <dbReference type="PROSITE" id="PS51082"/>
    </source>
</evidence>
<dbReference type="InterPro" id="IPR003124">
    <property type="entry name" value="WH2_dom"/>
</dbReference>